<accession>A0A7S2USD0</accession>
<proteinExistence type="predicted"/>
<reference evidence="1" key="1">
    <citation type="submission" date="2021-01" db="EMBL/GenBank/DDBJ databases">
        <authorList>
            <person name="Corre E."/>
            <person name="Pelletier E."/>
            <person name="Niang G."/>
            <person name="Scheremetjew M."/>
            <person name="Finn R."/>
            <person name="Kale V."/>
            <person name="Holt S."/>
            <person name="Cochrane G."/>
            <person name="Meng A."/>
            <person name="Brown T."/>
            <person name="Cohen L."/>
        </authorList>
    </citation>
    <scope>NUCLEOTIDE SEQUENCE</scope>
    <source>
        <strain evidence="1">CCMP1661</strain>
    </source>
</reference>
<evidence type="ECO:0000313" key="1">
    <source>
        <dbReference type="EMBL" id="CAD9857830.1"/>
    </source>
</evidence>
<sequence length="100" mass="11659">MDRLLQFKRLYYPFDDETWPEKGSWVKYKDLDDCAGHRGSDLVLGGLVPLALDSKQVQLTNEEFFSIMHPALDVLPYIYDDMDYGFCSSYYGHDLSSIEY</sequence>
<dbReference type="EMBL" id="HBHR01001084">
    <property type="protein sequence ID" value="CAD9857830.1"/>
    <property type="molecule type" value="Transcribed_RNA"/>
</dbReference>
<organism evidence="1">
    <name type="scientific">Fibrocapsa japonica</name>
    <dbReference type="NCBI Taxonomy" id="94617"/>
    <lineage>
        <taxon>Eukaryota</taxon>
        <taxon>Sar</taxon>
        <taxon>Stramenopiles</taxon>
        <taxon>Ochrophyta</taxon>
        <taxon>Raphidophyceae</taxon>
        <taxon>Chattonellales</taxon>
        <taxon>Chattonellaceae</taxon>
        <taxon>Fibrocapsa</taxon>
    </lineage>
</organism>
<gene>
    <name evidence="1" type="ORF">FJAP1339_LOCUS346</name>
</gene>
<protein>
    <submittedName>
        <fullName evidence="1">Uncharacterized protein</fullName>
    </submittedName>
</protein>
<dbReference type="AlphaFoldDB" id="A0A7S2USD0"/>
<name>A0A7S2USD0_9STRA</name>